<name>A0A6L2MP49_TANCI</name>
<dbReference type="InterPro" id="IPR036397">
    <property type="entry name" value="RNaseH_sf"/>
</dbReference>
<dbReference type="Pfam" id="PF24626">
    <property type="entry name" value="SH3_Tf2-1"/>
    <property type="match status" value="1"/>
</dbReference>
<dbReference type="PANTHER" id="PTHR46148:SF59">
    <property type="entry name" value="NUCLEOTIDYLTRANSFERASE, RIBONUCLEASE H"/>
    <property type="match status" value="1"/>
</dbReference>
<dbReference type="SUPFAM" id="SSF56672">
    <property type="entry name" value="DNA/RNA polymerases"/>
    <property type="match status" value="1"/>
</dbReference>
<dbReference type="SUPFAM" id="SSF53098">
    <property type="entry name" value="Ribonuclease H-like"/>
    <property type="match status" value="1"/>
</dbReference>
<gene>
    <name evidence="4" type="ORF">Tci_046132</name>
</gene>
<dbReference type="InterPro" id="IPR057670">
    <property type="entry name" value="SH3_retrovirus"/>
</dbReference>
<evidence type="ECO:0000259" key="3">
    <source>
        <dbReference type="Pfam" id="PF25597"/>
    </source>
</evidence>
<dbReference type="AlphaFoldDB" id="A0A6L2MP49"/>
<dbReference type="InterPro" id="IPR013103">
    <property type="entry name" value="RVT_2"/>
</dbReference>
<protein>
    <submittedName>
        <fullName evidence="4">Putative ribonuclease H-like domain-containing protein</fullName>
    </submittedName>
</protein>
<comment type="caution">
    <text evidence="4">The sequence shown here is derived from an EMBL/GenBank/DDBJ whole genome shotgun (WGS) entry which is preliminary data.</text>
</comment>
<proteinExistence type="predicted"/>
<dbReference type="InterPro" id="IPR012337">
    <property type="entry name" value="RNaseH-like_sf"/>
</dbReference>
<feature type="domain" description="Retroviral polymerase SH3-like" evidence="3">
    <location>
        <begin position="311"/>
        <end position="345"/>
    </location>
</feature>
<dbReference type="PANTHER" id="PTHR46148">
    <property type="entry name" value="CHROMO DOMAIN-CONTAINING PROTEIN"/>
    <property type="match status" value="1"/>
</dbReference>
<accession>A0A6L2MP49</accession>
<evidence type="ECO:0000259" key="1">
    <source>
        <dbReference type="Pfam" id="PF07727"/>
    </source>
</evidence>
<feature type="domain" description="Reverse transcriptase Ty1/copia-type" evidence="1">
    <location>
        <begin position="587"/>
        <end position="755"/>
    </location>
</feature>
<dbReference type="InterPro" id="IPR043502">
    <property type="entry name" value="DNA/RNA_pol_sf"/>
</dbReference>
<dbReference type="GO" id="GO:0003676">
    <property type="term" value="F:nucleic acid binding"/>
    <property type="evidence" value="ECO:0007669"/>
    <property type="project" value="InterPro"/>
</dbReference>
<dbReference type="Gene3D" id="3.30.420.10">
    <property type="entry name" value="Ribonuclease H-like superfamily/Ribonuclease H"/>
    <property type="match status" value="1"/>
</dbReference>
<evidence type="ECO:0000313" key="4">
    <source>
        <dbReference type="EMBL" id="GEU74154.1"/>
    </source>
</evidence>
<reference evidence="4" key="1">
    <citation type="journal article" date="2019" name="Sci. Rep.">
        <title>Draft genome of Tanacetum cinerariifolium, the natural source of mosquito coil.</title>
        <authorList>
            <person name="Yamashiro T."/>
            <person name="Shiraishi A."/>
            <person name="Satake H."/>
            <person name="Nakayama K."/>
        </authorList>
    </citation>
    <scope>NUCLEOTIDE SEQUENCE</scope>
</reference>
<dbReference type="EMBL" id="BKCJ010006831">
    <property type="protein sequence ID" value="GEU74154.1"/>
    <property type="molecule type" value="Genomic_DNA"/>
</dbReference>
<evidence type="ECO:0000259" key="2">
    <source>
        <dbReference type="Pfam" id="PF24626"/>
    </source>
</evidence>
<dbReference type="InterPro" id="IPR056924">
    <property type="entry name" value="SH3_Tf2-1"/>
</dbReference>
<organism evidence="4">
    <name type="scientific">Tanacetum cinerariifolium</name>
    <name type="common">Dalmatian daisy</name>
    <name type="synonym">Chrysanthemum cinerariifolium</name>
    <dbReference type="NCBI Taxonomy" id="118510"/>
    <lineage>
        <taxon>Eukaryota</taxon>
        <taxon>Viridiplantae</taxon>
        <taxon>Streptophyta</taxon>
        <taxon>Embryophyta</taxon>
        <taxon>Tracheophyta</taxon>
        <taxon>Spermatophyta</taxon>
        <taxon>Magnoliopsida</taxon>
        <taxon>eudicotyledons</taxon>
        <taxon>Gunneridae</taxon>
        <taxon>Pentapetalae</taxon>
        <taxon>asterids</taxon>
        <taxon>campanulids</taxon>
        <taxon>Asterales</taxon>
        <taxon>Asteraceae</taxon>
        <taxon>Asteroideae</taxon>
        <taxon>Anthemideae</taxon>
        <taxon>Anthemidinae</taxon>
        <taxon>Tanacetum</taxon>
    </lineage>
</organism>
<feature type="domain" description="Tf2-1-like SH3-like" evidence="2">
    <location>
        <begin position="7"/>
        <end position="70"/>
    </location>
</feature>
<sequence length="755" mass="85649">MEFQVRDRVMLKVSPWKGVVCFGKRGKLNPRYVGPFKVVARVGSVAYKLDLLEELSRVHNTFHVSNQKKCYANEPLAILLDGLHFDDKLQFVEEPVEIMDRKVKRLRNSHVPIVKVRWNSRRGPEFTWEREDQFKKKYPHLFTKTAPSSSATFGTHLIKDCNFYEKQMVNKSVGIGVGPVHSRNQVNHSNQFVPQAVLLRTGKENPFLDAEVEGIFNSGCSRSMTGNKERLDDFQVIQGRKVTFGGEFKNALMIELCGSKGIKREYSNARTPQQNRVAERKNKTLIETARTMLADSKLPTMFWTEAADEGYIIVGYSASNKAYRVYNMSNKRVEETMNLRFLEEKPNVQGRGHECILGTEPKDTLGDEVDDSLLNSAYEIFQKELARLKGQEQRATFDAESLGLGFVDDSLLNSAYEIFQKELARLKGQEQRATSDAESLGLGFANDAVELQKTTSAKTVPPGSFPVPAGATVVSTDDVPVYSSSSTDSFFDDEPTPRFPCPSVLRNHDPSPGIFSSSLYNEEFGAALNNVASTVEVSSVVTKRINTIHHQSLIIGDPTLALQTKSKEEMQQFKFQNVWVLVDLPAAQGHRQEEDNDYDEVFTPVARIKAIRLFLAFASYIGFMVYQMDVKSAFIYERIDEEVYVTQPRGFVDPQHPKKFYKVVKALYGLHQALRAWYATVSTFLLKHGYKRGTIYKTLFLKKNKRDIILVQVYVDDIIFGSTKKAWCDEFKALMTEEFQMSAMGELTFFLGLQV</sequence>
<dbReference type="Pfam" id="PF25597">
    <property type="entry name" value="SH3_retrovirus"/>
    <property type="match status" value="1"/>
</dbReference>
<dbReference type="Pfam" id="PF07727">
    <property type="entry name" value="RVT_2"/>
    <property type="match status" value="1"/>
</dbReference>